<comment type="similarity">
    <text evidence="1">Belongs to the N(4)/N(6)-methyltransferase family.</text>
</comment>
<evidence type="ECO:0000256" key="1">
    <source>
        <dbReference type="ARBA" id="ARBA00006594"/>
    </source>
</evidence>
<dbReference type="PANTHER" id="PTHR30481">
    <property type="entry name" value="DNA ADENINE METHYLASE"/>
    <property type="match status" value="1"/>
</dbReference>
<comment type="catalytic activity">
    <reaction evidence="6">
        <text>a 2'-deoxyadenosine in DNA + S-adenosyl-L-methionine = an N(6)-methyl-2'-deoxyadenosine in DNA + S-adenosyl-L-homocysteine + H(+)</text>
        <dbReference type="Rhea" id="RHEA:15197"/>
        <dbReference type="Rhea" id="RHEA-COMP:12418"/>
        <dbReference type="Rhea" id="RHEA-COMP:12419"/>
        <dbReference type="ChEBI" id="CHEBI:15378"/>
        <dbReference type="ChEBI" id="CHEBI:57856"/>
        <dbReference type="ChEBI" id="CHEBI:59789"/>
        <dbReference type="ChEBI" id="CHEBI:90615"/>
        <dbReference type="ChEBI" id="CHEBI:90616"/>
        <dbReference type="EC" id="2.1.1.72"/>
    </reaction>
</comment>
<dbReference type="EC" id="2.1.1.72" evidence="2"/>
<dbReference type="GO" id="GO:0032259">
    <property type="term" value="P:methylation"/>
    <property type="evidence" value="ECO:0007669"/>
    <property type="project" value="UniProtKB-KW"/>
</dbReference>
<name>A0ABX6WC10_STRMQ</name>
<dbReference type="Gene3D" id="1.10.1020.10">
    <property type="entry name" value="Adenine-specific Methyltransferase, Domain 2"/>
    <property type="match status" value="1"/>
</dbReference>
<evidence type="ECO:0000256" key="3">
    <source>
        <dbReference type="ARBA" id="ARBA00022603"/>
    </source>
</evidence>
<dbReference type="InterPro" id="IPR029063">
    <property type="entry name" value="SAM-dependent_MTases_sf"/>
</dbReference>
<dbReference type="InterPro" id="IPR012327">
    <property type="entry name" value="MeTrfase_D12"/>
</dbReference>
<accession>A0ABX6WC10</accession>
<evidence type="ECO:0000313" key="8">
    <source>
        <dbReference type="Proteomes" id="UP000663421"/>
    </source>
</evidence>
<dbReference type="InterPro" id="IPR012263">
    <property type="entry name" value="M_m6A_EcoRV"/>
</dbReference>
<evidence type="ECO:0000313" key="7">
    <source>
        <dbReference type="EMBL" id="QPI58189.1"/>
    </source>
</evidence>
<keyword evidence="4" id="KW-0808">Transferase</keyword>
<dbReference type="SUPFAM" id="SSF53335">
    <property type="entry name" value="S-adenosyl-L-methionine-dependent methyltransferases"/>
    <property type="match status" value="1"/>
</dbReference>
<dbReference type="Gene3D" id="3.40.50.150">
    <property type="entry name" value="Vaccinia Virus protein VP39"/>
    <property type="match status" value="1"/>
</dbReference>
<evidence type="ECO:0000256" key="2">
    <source>
        <dbReference type="ARBA" id="ARBA00011900"/>
    </source>
</evidence>
<sequence length="273" mass="31130">MAASTLGPPFPYYGSKARLAQWILPFIPDHKNYIEPFAGSASVLMAKEPCRVEILNDLDGEVVNFWRILRDHPDELIGLLQLTPYARDEFLDARQVETDHSDVERARRFLVRYVMAFNSTVDTKSGFSRTSSGSGSRKTHAFIRRVDERLALVAHRIRSVEIENMDALKLIDAWRTPDTVLYLDPPYLRSTRTGRGGYVVESDTDEFHQRLIDTIADFPGTVLLSGYRGGPYERLDWHCEERNVHNGASTTDRSSRRVESLWMNRPPADLMAG</sequence>
<proteinExistence type="inferred from homology"/>
<gene>
    <name evidence="7" type="ORF">I1A49_27700</name>
</gene>
<organism evidence="7 8">
    <name type="scientific">Streptomyces malaysiensis</name>
    <dbReference type="NCBI Taxonomy" id="92644"/>
    <lineage>
        <taxon>Bacteria</taxon>
        <taxon>Bacillati</taxon>
        <taxon>Actinomycetota</taxon>
        <taxon>Actinomycetes</taxon>
        <taxon>Kitasatosporales</taxon>
        <taxon>Streptomycetaceae</taxon>
        <taxon>Streptomyces</taxon>
        <taxon>Streptomyces violaceusniger group</taxon>
    </lineage>
</organism>
<dbReference type="PIRSF" id="PIRSF000398">
    <property type="entry name" value="M_m6A_EcoRV"/>
    <property type="match status" value="1"/>
</dbReference>
<keyword evidence="5" id="KW-0949">S-adenosyl-L-methionine</keyword>
<dbReference type="PRINTS" id="PR00505">
    <property type="entry name" value="D12N6MTFRASE"/>
</dbReference>
<dbReference type="InterPro" id="IPR023095">
    <property type="entry name" value="Ade_MeTrfase_dom_2"/>
</dbReference>
<dbReference type="GO" id="GO:0008168">
    <property type="term" value="F:methyltransferase activity"/>
    <property type="evidence" value="ECO:0007669"/>
    <property type="project" value="UniProtKB-KW"/>
</dbReference>
<protein>
    <recommendedName>
        <fullName evidence="2">site-specific DNA-methyltransferase (adenine-specific)</fullName>
        <ecNumber evidence="2">2.1.1.72</ecNumber>
    </recommendedName>
</protein>
<keyword evidence="8" id="KW-1185">Reference proteome</keyword>
<dbReference type="Proteomes" id="UP000663421">
    <property type="component" value="Chromosome"/>
</dbReference>
<dbReference type="PANTHER" id="PTHR30481:SF4">
    <property type="entry name" value="SITE-SPECIFIC DNA-METHYLTRANSFERASE (ADENINE-SPECIFIC)"/>
    <property type="match status" value="1"/>
</dbReference>
<keyword evidence="3 7" id="KW-0489">Methyltransferase</keyword>
<evidence type="ECO:0000256" key="5">
    <source>
        <dbReference type="ARBA" id="ARBA00022691"/>
    </source>
</evidence>
<evidence type="ECO:0000256" key="6">
    <source>
        <dbReference type="ARBA" id="ARBA00047942"/>
    </source>
</evidence>
<reference evidence="7 8" key="1">
    <citation type="submission" date="2020-11" db="EMBL/GenBank/DDBJ databases">
        <title>Complete genome sequence unveiled secondary metabolic potentials in Streptomyces solisilvae HNM0141.</title>
        <authorList>
            <person name="Huang X."/>
        </authorList>
    </citation>
    <scope>NUCLEOTIDE SEQUENCE [LARGE SCALE GENOMIC DNA]</scope>
    <source>
        <strain evidence="7 8">HNM0141</strain>
    </source>
</reference>
<evidence type="ECO:0000256" key="4">
    <source>
        <dbReference type="ARBA" id="ARBA00022679"/>
    </source>
</evidence>
<dbReference type="Pfam" id="PF02086">
    <property type="entry name" value="MethyltransfD12"/>
    <property type="match status" value="1"/>
</dbReference>
<dbReference type="EMBL" id="CP065050">
    <property type="protein sequence ID" value="QPI58189.1"/>
    <property type="molecule type" value="Genomic_DNA"/>
</dbReference>